<dbReference type="Proteomes" id="UP000799324">
    <property type="component" value="Unassembled WGS sequence"/>
</dbReference>
<name>A0A6A6T715_9PLEO</name>
<evidence type="ECO:0000256" key="1">
    <source>
        <dbReference type="SAM" id="MobiDB-lite"/>
    </source>
</evidence>
<dbReference type="InterPro" id="IPR011990">
    <property type="entry name" value="TPR-like_helical_dom_sf"/>
</dbReference>
<protein>
    <recommendedName>
        <fullName evidence="4">TPR-like protein</fullName>
    </recommendedName>
</protein>
<evidence type="ECO:0000313" key="2">
    <source>
        <dbReference type="EMBL" id="KAF2655799.1"/>
    </source>
</evidence>
<organism evidence="2 3">
    <name type="scientific">Lophiostoma macrostomum CBS 122681</name>
    <dbReference type="NCBI Taxonomy" id="1314788"/>
    <lineage>
        <taxon>Eukaryota</taxon>
        <taxon>Fungi</taxon>
        <taxon>Dikarya</taxon>
        <taxon>Ascomycota</taxon>
        <taxon>Pezizomycotina</taxon>
        <taxon>Dothideomycetes</taxon>
        <taxon>Pleosporomycetidae</taxon>
        <taxon>Pleosporales</taxon>
        <taxon>Lophiostomataceae</taxon>
        <taxon>Lophiostoma</taxon>
    </lineage>
</organism>
<dbReference type="AlphaFoldDB" id="A0A6A6T715"/>
<feature type="region of interest" description="Disordered" evidence="1">
    <location>
        <begin position="184"/>
        <end position="211"/>
    </location>
</feature>
<proteinExistence type="predicted"/>
<evidence type="ECO:0000313" key="3">
    <source>
        <dbReference type="Proteomes" id="UP000799324"/>
    </source>
</evidence>
<accession>A0A6A6T715</accession>
<dbReference type="Gene3D" id="1.25.40.10">
    <property type="entry name" value="Tetratricopeptide repeat domain"/>
    <property type="match status" value="1"/>
</dbReference>
<dbReference type="PANTHER" id="PTHR46082">
    <property type="entry name" value="ATP/GTP-BINDING PROTEIN-RELATED"/>
    <property type="match status" value="1"/>
</dbReference>
<dbReference type="EMBL" id="MU004344">
    <property type="protein sequence ID" value="KAF2655799.1"/>
    <property type="molecule type" value="Genomic_DNA"/>
</dbReference>
<dbReference type="SUPFAM" id="SSF48452">
    <property type="entry name" value="TPR-like"/>
    <property type="match status" value="1"/>
</dbReference>
<feature type="compositionally biased region" description="Basic and acidic residues" evidence="1">
    <location>
        <begin position="188"/>
        <end position="211"/>
    </location>
</feature>
<reference evidence="2" key="1">
    <citation type="journal article" date="2020" name="Stud. Mycol.">
        <title>101 Dothideomycetes genomes: a test case for predicting lifestyles and emergence of pathogens.</title>
        <authorList>
            <person name="Haridas S."/>
            <person name="Albert R."/>
            <person name="Binder M."/>
            <person name="Bloem J."/>
            <person name="Labutti K."/>
            <person name="Salamov A."/>
            <person name="Andreopoulos B."/>
            <person name="Baker S."/>
            <person name="Barry K."/>
            <person name="Bills G."/>
            <person name="Bluhm B."/>
            <person name="Cannon C."/>
            <person name="Castanera R."/>
            <person name="Culley D."/>
            <person name="Daum C."/>
            <person name="Ezra D."/>
            <person name="Gonzalez J."/>
            <person name="Henrissat B."/>
            <person name="Kuo A."/>
            <person name="Liang C."/>
            <person name="Lipzen A."/>
            <person name="Lutzoni F."/>
            <person name="Magnuson J."/>
            <person name="Mondo S."/>
            <person name="Nolan M."/>
            <person name="Ohm R."/>
            <person name="Pangilinan J."/>
            <person name="Park H.-J."/>
            <person name="Ramirez L."/>
            <person name="Alfaro M."/>
            <person name="Sun H."/>
            <person name="Tritt A."/>
            <person name="Yoshinaga Y."/>
            <person name="Zwiers L.-H."/>
            <person name="Turgeon B."/>
            <person name="Goodwin S."/>
            <person name="Spatafora J."/>
            <person name="Crous P."/>
            <person name="Grigoriev I."/>
        </authorList>
    </citation>
    <scope>NUCLEOTIDE SEQUENCE</scope>
    <source>
        <strain evidence="2">CBS 122681</strain>
    </source>
</reference>
<feature type="non-terminal residue" evidence="2">
    <location>
        <position position="1"/>
    </location>
</feature>
<gene>
    <name evidence="2" type="ORF">K491DRAFT_578774</name>
</gene>
<dbReference type="PANTHER" id="PTHR46082:SF6">
    <property type="entry name" value="AAA+ ATPASE DOMAIN-CONTAINING PROTEIN-RELATED"/>
    <property type="match status" value="1"/>
</dbReference>
<keyword evidence="3" id="KW-1185">Reference proteome</keyword>
<feature type="non-terminal residue" evidence="2">
    <location>
        <position position="211"/>
    </location>
</feature>
<dbReference type="Pfam" id="PF13374">
    <property type="entry name" value="TPR_10"/>
    <property type="match status" value="3"/>
</dbReference>
<dbReference type="InterPro" id="IPR053137">
    <property type="entry name" value="NLR-like"/>
</dbReference>
<sequence length="211" mass="24261">HLPSSIHYARAWPWKDNKIRVYVVGIRSTSEVRLGRNMENEAKLGRTLYSRGKFNESEVHLRNAATQQERRLGTNHRETLLAWRILGAALVQQAKRSEVLRQEKFSEAEHLLQEVTESFEKTLGKDSQGTLNAKYWLGIALIEQRKYVEVEDVLRETIEGLKSKYGSDHGKVLSAQKWLGKALSRQGKNSEAEKVLQEGVEGHEKRYGRDH</sequence>
<dbReference type="OrthoDB" id="4358462at2759"/>
<evidence type="ECO:0008006" key="4">
    <source>
        <dbReference type="Google" id="ProtNLM"/>
    </source>
</evidence>